<feature type="transmembrane region" description="Helical" evidence="13">
    <location>
        <begin position="256"/>
        <end position="275"/>
    </location>
</feature>
<protein>
    <recommendedName>
        <fullName evidence="13">Odorant receptor</fullName>
    </recommendedName>
</protein>
<dbReference type="GeneID" id="108085084"/>
<comment type="caution">
    <text evidence="13">Lacks conserved residue(s) required for the propagation of feature annotation.</text>
</comment>
<dbReference type="OrthoDB" id="5846619at2759"/>
<evidence type="ECO:0000256" key="7">
    <source>
        <dbReference type="ARBA" id="ARBA00023136"/>
    </source>
</evidence>
<keyword evidence="14" id="KW-1185">Reference proteome</keyword>
<dbReference type="AlphaFoldDB" id="A0A6P4J6E6"/>
<evidence type="ECO:0000256" key="6">
    <source>
        <dbReference type="ARBA" id="ARBA00022989"/>
    </source>
</evidence>
<feature type="transmembrane region" description="Helical" evidence="13">
    <location>
        <begin position="129"/>
        <end position="148"/>
    </location>
</feature>
<evidence type="ECO:0000256" key="2">
    <source>
        <dbReference type="ARBA" id="ARBA00022475"/>
    </source>
</evidence>
<evidence type="ECO:0000256" key="12">
    <source>
        <dbReference type="ARBA" id="ARBA00038679"/>
    </source>
</evidence>
<evidence type="ECO:0000256" key="4">
    <source>
        <dbReference type="ARBA" id="ARBA00022692"/>
    </source>
</evidence>
<sequence length="375" mass="43507">MAKQVEIFYRGQKAFLNIFSLWPQKERWWRIFHQVNYVHVMGFWVLLFDFILVLHVVGNLRDMNEVVKAIFVLATSAGHTTKLISVKVNNVALEELFKRLDDEDFQPRDPKEEMIFKAACETTRKQRNYYGSLSFNALTMLLVMQLLLDWTELPLSTFNPFSDHPGSAGYWCLYCYQCLALSICCVTNIAFDSLCSSLFIFIKGQLDILAVRLNNIGNDLGRGEKTVEKQLKQCIRYHSTIVELTETVELLLCKPISVQIFCSVLVLTANFYAIALLSEDKTALFKMMPYQACMLMQIFILCYFAGEVTNRSMELPHELYKTSWMDWNRPNRRILLMFMQRLHSSLRIRTLNPSLGFDLHLFASLVEMCGNSRAI</sequence>
<accession>A0A6P4J6E6</accession>
<keyword evidence="7 13" id="KW-0472">Membrane</keyword>
<keyword evidence="3 13" id="KW-0716">Sensory transduction</keyword>
<proteinExistence type="inferred from homology"/>
<evidence type="ECO:0000313" key="15">
    <source>
        <dbReference type="RefSeq" id="XP_017037042.2"/>
    </source>
</evidence>
<keyword evidence="9 13" id="KW-0807">Transducer</keyword>
<feature type="transmembrane region" description="Helical" evidence="13">
    <location>
        <begin position="287"/>
        <end position="306"/>
    </location>
</feature>
<evidence type="ECO:0000256" key="13">
    <source>
        <dbReference type="RuleBase" id="RU351113"/>
    </source>
</evidence>
<keyword evidence="5 13" id="KW-0552">Olfaction</keyword>
<dbReference type="GO" id="GO:0004984">
    <property type="term" value="F:olfactory receptor activity"/>
    <property type="evidence" value="ECO:0007669"/>
    <property type="project" value="InterPro"/>
</dbReference>
<evidence type="ECO:0000256" key="8">
    <source>
        <dbReference type="ARBA" id="ARBA00023170"/>
    </source>
</evidence>
<comment type="similarity">
    <text evidence="11">Belongs to the insect chemoreceptor superfamily. Heteromeric odorant receptor channel (TC 1.A.69) family. Or2a subfamily.</text>
</comment>
<comment type="function">
    <text evidence="10">Odorant receptor which mediates acceptance or avoidance behavior, depending on its substrates. The odorant receptor repertoire encodes a large collection of odor stimuli that vary widely in identity, intensity, and duration. May form a complex with Orco to form odorant-sensing units, providing sensitive and prolonged odorant signaling and calcium permeability.</text>
</comment>
<dbReference type="InterPro" id="IPR004117">
    <property type="entry name" value="7tm6_olfct_rcpt"/>
</dbReference>
<organism evidence="14 15">
    <name type="scientific">Drosophila kikkawai</name>
    <name type="common">Fruit fly</name>
    <dbReference type="NCBI Taxonomy" id="30033"/>
    <lineage>
        <taxon>Eukaryota</taxon>
        <taxon>Metazoa</taxon>
        <taxon>Ecdysozoa</taxon>
        <taxon>Arthropoda</taxon>
        <taxon>Hexapoda</taxon>
        <taxon>Insecta</taxon>
        <taxon>Pterygota</taxon>
        <taxon>Neoptera</taxon>
        <taxon>Endopterygota</taxon>
        <taxon>Diptera</taxon>
        <taxon>Brachycera</taxon>
        <taxon>Muscomorpha</taxon>
        <taxon>Ephydroidea</taxon>
        <taxon>Drosophilidae</taxon>
        <taxon>Drosophila</taxon>
        <taxon>Sophophora</taxon>
    </lineage>
</organism>
<evidence type="ECO:0000256" key="10">
    <source>
        <dbReference type="ARBA" id="ARBA00037764"/>
    </source>
</evidence>
<dbReference type="RefSeq" id="XP_017037042.2">
    <property type="nucleotide sequence ID" value="XM_017181553.2"/>
</dbReference>
<feature type="transmembrane region" description="Helical" evidence="13">
    <location>
        <begin position="168"/>
        <end position="191"/>
    </location>
</feature>
<comment type="subunit">
    <text evidence="12">Interacts with Orco. Complexes exist early in the endomembrane system in olfactory sensory neurons (OSNs), coupling these complexes to the conserved ciliary trafficking pathway.</text>
</comment>
<evidence type="ECO:0000256" key="3">
    <source>
        <dbReference type="ARBA" id="ARBA00022606"/>
    </source>
</evidence>
<dbReference type="GO" id="GO:0007165">
    <property type="term" value="P:signal transduction"/>
    <property type="evidence" value="ECO:0007669"/>
    <property type="project" value="UniProtKB-KW"/>
</dbReference>
<dbReference type="PANTHER" id="PTHR21137">
    <property type="entry name" value="ODORANT RECEPTOR"/>
    <property type="match status" value="1"/>
</dbReference>
<evidence type="ECO:0000256" key="9">
    <source>
        <dbReference type="ARBA" id="ARBA00023224"/>
    </source>
</evidence>
<keyword evidence="2" id="KW-1003">Cell membrane</keyword>
<dbReference type="Proteomes" id="UP001652661">
    <property type="component" value="Chromosome 2R"/>
</dbReference>
<feature type="transmembrane region" description="Helical" evidence="13">
    <location>
        <begin position="37"/>
        <end position="58"/>
    </location>
</feature>
<reference evidence="14" key="1">
    <citation type="submission" date="2025-05" db="UniProtKB">
        <authorList>
            <consortium name="RefSeq"/>
        </authorList>
    </citation>
    <scope>NUCLEOTIDE SEQUENCE [LARGE SCALE GENOMIC DNA]</scope>
    <source>
        <strain evidence="14">14028-0561.14</strain>
    </source>
</reference>
<dbReference type="Pfam" id="PF02949">
    <property type="entry name" value="7tm_6"/>
    <property type="match status" value="1"/>
</dbReference>
<keyword evidence="4 13" id="KW-0812">Transmembrane</keyword>
<comment type="subcellular location">
    <subcellularLocation>
        <location evidence="1 13">Cell membrane</location>
        <topology evidence="1 13">Multi-pass membrane protein</topology>
    </subcellularLocation>
</comment>
<evidence type="ECO:0000256" key="5">
    <source>
        <dbReference type="ARBA" id="ARBA00022725"/>
    </source>
</evidence>
<evidence type="ECO:0000256" key="1">
    <source>
        <dbReference type="ARBA" id="ARBA00004651"/>
    </source>
</evidence>
<name>A0A6P4J6E6_DROKI</name>
<evidence type="ECO:0000313" key="14">
    <source>
        <dbReference type="Proteomes" id="UP001652661"/>
    </source>
</evidence>
<dbReference type="GO" id="GO:0005549">
    <property type="term" value="F:odorant binding"/>
    <property type="evidence" value="ECO:0007669"/>
    <property type="project" value="InterPro"/>
</dbReference>
<keyword evidence="6 13" id="KW-1133">Transmembrane helix</keyword>
<dbReference type="PANTHER" id="PTHR21137:SF37">
    <property type="entry name" value="ODORANT RECEPTOR 46A, ISOFORM B-RELATED"/>
    <property type="match status" value="1"/>
</dbReference>
<reference evidence="15" key="2">
    <citation type="submission" date="2025-08" db="UniProtKB">
        <authorList>
            <consortium name="RefSeq"/>
        </authorList>
    </citation>
    <scope>IDENTIFICATION</scope>
    <source>
        <strain evidence="15">14028-0561.14</strain>
        <tissue evidence="15">Whole fly</tissue>
    </source>
</reference>
<evidence type="ECO:0000256" key="11">
    <source>
        <dbReference type="ARBA" id="ARBA00037946"/>
    </source>
</evidence>
<keyword evidence="8 13" id="KW-0675">Receptor</keyword>
<dbReference type="GO" id="GO:0005886">
    <property type="term" value="C:plasma membrane"/>
    <property type="evidence" value="ECO:0007669"/>
    <property type="project" value="UniProtKB-SubCell"/>
</dbReference>
<gene>
    <name evidence="15" type="primary">LOC108085084</name>
</gene>